<dbReference type="Pfam" id="PF00622">
    <property type="entry name" value="SPRY"/>
    <property type="match status" value="1"/>
</dbReference>
<dbReference type="PANTHER" id="PTHR12381">
    <property type="entry name" value="HETEROGENEOUS NUCLEAR RIBONUCLEOPROTEIN U FAMILY MEMBER"/>
    <property type="match status" value="1"/>
</dbReference>
<feature type="compositionally biased region" description="Pro residues" evidence="3">
    <location>
        <begin position="447"/>
        <end position="464"/>
    </location>
</feature>
<dbReference type="EnsemblMetazoa" id="CLYHEMT008669.2">
    <property type="protein sequence ID" value="CLYHEMP008669.2"/>
    <property type="gene ID" value="CLYHEMG008669"/>
</dbReference>
<evidence type="ECO:0000313" key="5">
    <source>
        <dbReference type="EnsemblMetazoa" id="CLYHEMP008669.2"/>
    </source>
</evidence>
<dbReference type="SMART" id="SM00449">
    <property type="entry name" value="SPRY"/>
    <property type="match status" value="1"/>
</dbReference>
<dbReference type="Gene3D" id="2.60.120.920">
    <property type="match status" value="1"/>
</dbReference>
<protein>
    <recommendedName>
        <fullName evidence="4">B30.2/SPRY domain-containing protein</fullName>
    </recommendedName>
</protein>
<feature type="compositionally biased region" description="Basic and acidic residues" evidence="3">
    <location>
        <begin position="1142"/>
        <end position="1166"/>
    </location>
</feature>
<dbReference type="InterPro" id="IPR035778">
    <property type="entry name" value="SPRY_hnRNP_U"/>
</dbReference>
<feature type="domain" description="B30.2/SPRY" evidence="4">
    <location>
        <begin position="1"/>
        <end position="174"/>
    </location>
</feature>
<dbReference type="SUPFAM" id="SSF49899">
    <property type="entry name" value="Concanavalin A-like lectins/glucanases"/>
    <property type="match status" value="1"/>
</dbReference>
<dbReference type="Pfam" id="PF13671">
    <property type="entry name" value="AAA_33"/>
    <property type="match status" value="1"/>
</dbReference>
<dbReference type="PROSITE" id="PS50188">
    <property type="entry name" value="B302_SPRY"/>
    <property type="match status" value="1"/>
</dbReference>
<accession>A0A7M5V2Y8</accession>
<feature type="compositionally biased region" description="Basic and acidic residues" evidence="3">
    <location>
        <begin position="1053"/>
        <end position="1100"/>
    </location>
</feature>
<dbReference type="CDD" id="cd12884">
    <property type="entry name" value="SPRY_hnRNP"/>
    <property type="match status" value="1"/>
</dbReference>
<evidence type="ECO:0000313" key="6">
    <source>
        <dbReference type="Proteomes" id="UP000594262"/>
    </source>
</evidence>
<proteinExistence type="predicted"/>
<feature type="compositionally biased region" description="Basic and acidic residues" evidence="3">
    <location>
        <begin position="845"/>
        <end position="854"/>
    </location>
</feature>
<comment type="subcellular location">
    <subcellularLocation>
        <location evidence="1">Nucleus</location>
    </subcellularLocation>
</comment>
<dbReference type="InterPro" id="IPR001870">
    <property type="entry name" value="B30.2/SPRY"/>
</dbReference>
<reference evidence="5" key="1">
    <citation type="submission" date="2021-01" db="UniProtKB">
        <authorList>
            <consortium name="EnsemblMetazoa"/>
        </authorList>
    </citation>
    <scope>IDENTIFICATION</scope>
</reference>
<name>A0A7M5V2Y8_9CNID</name>
<feature type="compositionally biased region" description="Polar residues" evidence="3">
    <location>
        <begin position="431"/>
        <end position="444"/>
    </location>
</feature>
<dbReference type="OrthoDB" id="445357at2759"/>
<dbReference type="GO" id="GO:0000380">
    <property type="term" value="P:alternative mRNA splicing, via spliceosome"/>
    <property type="evidence" value="ECO:0007669"/>
    <property type="project" value="TreeGrafter"/>
</dbReference>
<feature type="region of interest" description="Disordered" evidence="3">
    <location>
        <begin position="382"/>
        <end position="1191"/>
    </location>
</feature>
<organism evidence="5 6">
    <name type="scientific">Clytia hemisphaerica</name>
    <dbReference type="NCBI Taxonomy" id="252671"/>
    <lineage>
        <taxon>Eukaryota</taxon>
        <taxon>Metazoa</taxon>
        <taxon>Cnidaria</taxon>
        <taxon>Hydrozoa</taxon>
        <taxon>Hydroidolina</taxon>
        <taxon>Leptothecata</taxon>
        <taxon>Obeliida</taxon>
        <taxon>Clytiidae</taxon>
        <taxon>Clytia</taxon>
    </lineage>
</organism>
<dbReference type="Gene3D" id="3.40.50.300">
    <property type="entry name" value="P-loop containing nucleotide triphosphate hydrolases"/>
    <property type="match status" value="1"/>
</dbReference>
<dbReference type="GO" id="GO:0003723">
    <property type="term" value="F:RNA binding"/>
    <property type="evidence" value="ECO:0007669"/>
    <property type="project" value="TreeGrafter"/>
</dbReference>
<dbReference type="Proteomes" id="UP000594262">
    <property type="component" value="Unplaced"/>
</dbReference>
<sequence>MELDRYNSELHVKLSQDNLVGEILKGDGFQYMWGGVRGTHGVKRGMVCYEVHILEYNKVDLPNEKNPCVARVGWSVDGSDFQLGEDKLSWGYGGTGKSSVDSKFRDYGKPFGAGDVITCYVDLNKVPKAIFFALNGEYLGVAFRFTNELGDKALYPHITVKNVTFRVNFAKEPPKYPLTNGFKMIGTLPEPDVVSPPPGPKLEKEAEVIVMVGLPGSGKSYWCENYKREHPDKKYYILGTNLIIDRMKVSGLTRKRNYHGRWEELIKRASGVLNKLFTVTKANPRNYILDQTNVYFTARRRKMEAFRNYKRKAVVVVNKPPVLAQRIEKQRQLEGKVVPDQAIMEMKKNFTLPECGPSFDEILYVDEQLPTAREIVQQIRKEGENFKKEQTTPGKSPMPAGSKRSSPPRHPEQEKRPKLEPPSDRTPTRGPASSDSRTPTNRTPVSAGPPPNRTPGSAGPPPSRTPGSAGPALSRTPGSTGPPQRTPGSSDRMGRSDDSRSDRRDDDRHHRHESRREESSSSSYREGRPSTRIEGSRGDGRYPKDEHRSSSRDTRDRDSRDGRDRDSRSYQRRDDSRNDRSRPSSTRRDDLPRFDSNDRKTSSGRLDDRRDPSRDRFNDRSSSRADSFRDRIDRPKDSYPDARSRDAPPPRDRAAPPHAETNRAQDARVNDDSHRSTPIYQDPRYATDTHRPPPPPSEDRRPLPGDGRRPPAVDVRRPPAVDSHRPPYDRHLEPYNDAYPPRSDVPAARPEQPPASRSDLPPRNQPSQYDREYPPPQAVDTTPYGRRPVDQPPQRDQPPPRDQPLYERRDERYPADANRHYDDRPRDAYPPKEGDQYFDRPPQNRPEDAYRRPAEAAAPYVENDRYGAQPPRREAYEGQQPPRDDYYGRREEFPPRRDEFPPRREEFPPRRDEFPVKREEGFPKREEAFPKREEGLPPRRDEIPPPRRDAVPSRHGDPPKRRDDFPPKTDEYPPRRDEYPPRDDYRREDPPRPAYDERYDHRTPERRPYYEQDGQYPRRDEYDDRRAPPPHQARDAPPYGRNERDYQQSAPADDYHRGRYPPSHEPRDYPHQADDRRYDQDSRYHQENPPKEGDSRHGDTNESYNRMNRERSSYQTQMTTSTANYGHTTSTSESYLRNEAITSRDDRPKPPPRDEERFRGFDRERGPPPPAQPNPADRGTQSYEKQQEDYQKAYSQWYQNYAQAFAALSEQDKK</sequence>
<keyword evidence="2" id="KW-0539">Nucleus</keyword>
<feature type="compositionally biased region" description="Basic and acidic residues" evidence="3">
    <location>
        <begin position="804"/>
        <end position="838"/>
    </location>
</feature>
<feature type="compositionally biased region" description="Basic and acidic residues" evidence="3">
    <location>
        <begin position="409"/>
        <end position="427"/>
    </location>
</feature>
<feature type="compositionally biased region" description="Polar residues" evidence="3">
    <location>
        <begin position="476"/>
        <end position="487"/>
    </location>
</feature>
<keyword evidence="6" id="KW-1185">Reference proteome</keyword>
<dbReference type="GO" id="GO:0005634">
    <property type="term" value="C:nucleus"/>
    <property type="evidence" value="ECO:0007669"/>
    <property type="project" value="UniProtKB-SubCell"/>
</dbReference>
<evidence type="ECO:0000256" key="3">
    <source>
        <dbReference type="SAM" id="MobiDB-lite"/>
    </source>
</evidence>
<dbReference type="SUPFAM" id="SSF52540">
    <property type="entry name" value="P-loop containing nucleoside triphosphate hydrolases"/>
    <property type="match status" value="1"/>
</dbReference>
<evidence type="ECO:0000259" key="4">
    <source>
        <dbReference type="PROSITE" id="PS50188"/>
    </source>
</evidence>
<feature type="compositionally biased region" description="Basic and acidic residues" evidence="3">
    <location>
        <begin position="871"/>
        <end position="1027"/>
    </location>
</feature>
<dbReference type="AlphaFoldDB" id="A0A7M5V2Y8"/>
<feature type="compositionally biased region" description="Basic and acidic residues" evidence="3">
    <location>
        <begin position="685"/>
        <end position="734"/>
    </location>
</feature>
<dbReference type="InterPro" id="IPR027417">
    <property type="entry name" value="P-loop_NTPase"/>
</dbReference>
<dbReference type="InterPro" id="IPR013320">
    <property type="entry name" value="ConA-like_dom_sf"/>
</dbReference>
<dbReference type="PANTHER" id="PTHR12381:SF56">
    <property type="entry name" value="B30.2_SPRY DOMAIN-CONTAINING PROTEIN-RELATED"/>
    <property type="match status" value="1"/>
</dbReference>
<dbReference type="InterPro" id="IPR003877">
    <property type="entry name" value="SPRY_dom"/>
</dbReference>
<feature type="compositionally biased region" description="Basic and acidic residues" evidence="3">
    <location>
        <begin position="492"/>
        <end position="675"/>
    </location>
</feature>
<evidence type="ECO:0000256" key="1">
    <source>
        <dbReference type="ARBA" id="ARBA00004123"/>
    </source>
</evidence>
<feature type="compositionally biased region" description="Polar residues" evidence="3">
    <location>
        <begin position="1113"/>
        <end position="1135"/>
    </location>
</feature>
<evidence type="ECO:0000256" key="2">
    <source>
        <dbReference type="ARBA" id="ARBA00023242"/>
    </source>
</evidence>
<dbReference type="InterPro" id="IPR043136">
    <property type="entry name" value="B30.2/SPRY_sf"/>
</dbReference>